<dbReference type="SMART" id="SM00369">
    <property type="entry name" value="LRR_TYP"/>
    <property type="match status" value="3"/>
</dbReference>
<dbReference type="InterPro" id="IPR003591">
    <property type="entry name" value="Leu-rich_rpt_typical-subtyp"/>
</dbReference>
<sequence length="274" mass="30288">MLRSPSSSSPVVELRLLPLILLLNSLVRSSSPATLGLRWRGARVFAQNICQCSETVGGGLTLRCSGLRLTQIPLGFPNITDRLFLDRNVLSSLPADSFSELPLDELDLSHNQLSSLDPGCFGGLDSLRFLDLSFNRLTALEPASLGGLRSRTNLTHNPWHCNCRMQLMVPELVLDRSSLPGVVCQTSDLHNLGAVGRPLVLLMQDWDLCLSVRRNPDVVMLVTMVLWFSALVSILLYYIRQNQQLARQHMEYVKALQRRSAAPPAVETCGNTAV</sequence>
<gene>
    <name evidence="5" type="ORF">PBY51_008438</name>
</gene>
<keyword evidence="6" id="KW-1185">Reference proteome</keyword>
<dbReference type="Proteomes" id="UP001346869">
    <property type="component" value="Unassembled WGS sequence"/>
</dbReference>
<dbReference type="PROSITE" id="PS51450">
    <property type="entry name" value="LRR"/>
    <property type="match status" value="1"/>
</dbReference>
<accession>A0AAN7XA00</accession>
<feature type="chain" id="PRO_5042854490" description="Leucine rich repeat containing 3C" evidence="4">
    <location>
        <begin position="33"/>
        <end position="274"/>
    </location>
</feature>
<keyword evidence="1" id="KW-0433">Leucine-rich repeat</keyword>
<dbReference type="Gene3D" id="3.80.10.10">
    <property type="entry name" value="Ribonuclease Inhibitor"/>
    <property type="match status" value="1"/>
</dbReference>
<keyword evidence="4" id="KW-0732">Signal</keyword>
<evidence type="ECO:0000313" key="6">
    <source>
        <dbReference type="Proteomes" id="UP001346869"/>
    </source>
</evidence>
<dbReference type="InterPro" id="IPR032675">
    <property type="entry name" value="LRR_dom_sf"/>
</dbReference>
<dbReference type="SUPFAM" id="SSF52058">
    <property type="entry name" value="L domain-like"/>
    <property type="match status" value="1"/>
</dbReference>
<protein>
    <recommendedName>
        <fullName evidence="7">Leucine rich repeat containing 3C</fullName>
    </recommendedName>
</protein>
<dbReference type="PANTHER" id="PTHR24369:SF217">
    <property type="entry name" value="LEUCINE-RICH REPEAT-CONTAINING PROTEIN 3B-LIKE"/>
    <property type="match status" value="1"/>
</dbReference>
<feature type="signal peptide" evidence="4">
    <location>
        <begin position="1"/>
        <end position="32"/>
    </location>
</feature>
<organism evidence="5 6">
    <name type="scientific">Eleginops maclovinus</name>
    <name type="common">Patagonian blennie</name>
    <name type="synonym">Eleginus maclovinus</name>
    <dbReference type="NCBI Taxonomy" id="56733"/>
    <lineage>
        <taxon>Eukaryota</taxon>
        <taxon>Metazoa</taxon>
        <taxon>Chordata</taxon>
        <taxon>Craniata</taxon>
        <taxon>Vertebrata</taxon>
        <taxon>Euteleostomi</taxon>
        <taxon>Actinopterygii</taxon>
        <taxon>Neopterygii</taxon>
        <taxon>Teleostei</taxon>
        <taxon>Neoteleostei</taxon>
        <taxon>Acanthomorphata</taxon>
        <taxon>Eupercaria</taxon>
        <taxon>Perciformes</taxon>
        <taxon>Notothenioidei</taxon>
        <taxon>Eleginopidae</taxon>
        <taxon>Eleginops</taxon>
    </lineage>
</organism>
<keyword evidence="3" id="KW-0812">Transmembrane</keyword>
<evidence type="ECO:0000256" key="1">
    <source>
        <dbReference type="ARBA" id="ARBA00022614"/>
    </source>
</evidence>
<dbReference type="PANTHER" id="PTHR24369">
    <property type="entry name" value="ANTIGEN BSP, PUTATIVE-RELATED"/>
    <property type="match status" value="1"/>
</dbReference>
<comment type="caution">
    <text evidence="5">The sequence shown here is derived from an EMBL/GenBank/DDBJ whole genome shotgun (WGS) entry which is preliminary data.</text>
</comment>
<name>A0AAN7XA00_ELEMC</name>
<dbReference type="Pfam" id="PF13855">
    <property type="entry name" value="LRR_8"/>
    <property type="match status" value="1"/>
</dbReference>
<dbReference type="InterPro" id="IPR050541">
    <property type="entry name" value="LRR_TM_domain-containing"/>
</dbReference>
<evidence type="ECO:0000256" key="4">
    <source>
        <dbReference type="SAM" id="SignalP"/>
    </source>
</evidence>
<keyword evidence="3" id="KW-1133">Transmembrane helix</keyword>
<evidence type="ECO:0000256" key="3">
    <source>
        <dbReference type="SAM" id="Phobius"/>
    </source>
</evidence>
<evidence type="ECO:0000256" key="2">
    <source>
        <dbReference type="ARBA" id="ARBA00022737"/>
    </source>
</evidence>
<dbReference type="EMBL" id="JAUZQC010000017">
    <property type="protein sequence ID" value="KAK5856875.1"/>
    <property type="molecule type" value="Genomic_DNA"/>
</dbReference>
<keyword evidence="2" id="KW-0677">Repeat</keyword>
<dbReference type="AlphaFoldDB" id="A0AAN7XA00"/>
<dbReference type="InterPro" id="IPR001611">
    <property type="entry name" value="Leu-rich_rpt"/>
</dbReference>
<proteinExistence type="predicted"/>
<keyword evidence="3" id="KW-0472">Membrane</keyword>
<dbReference type="PRINTS" id="PR00019">
    <property type="entry name" value="LEURICHRPT"/>
</dbReference>
<evidence type="ECO:0008006" key="7">
    <source>
        <dbReference type="Google" id="ProtNLM"/>
    </source>
</evidence>
<feature type="transmembrane region" description="Helical" evidence="3">
    <location>
        <begin position="218"/>
        <end position="239"/>
    </location>
</feature>
<dbReference type="GO" id="GO:0005886">
    <property type="term" value="C:plasma membrane"/>
    <property type="evidence" value="ECO:0007669"/>
    <property type="project" value="TreeGrafter"/>
</dbReference>
<reference evidence="5 6" key="1">
    <citation type="journal article" date="2023" name="Genes (Basel)">
        <title>Chromosome-Level Genome Assembly and Circadian Gene Repertoire of the Patagonia Blennie Eleginops maclovinus-The Closest Ancestral Proxy of Antarctic Cryonotothenioids.</title>
        <authorList>
            <person name="Cheng C.C."/>
            <person name="Rivera-Colon A.G."/>
            <person name="Minhas B.F."/>
            <person name="Wilson L."/>
            <person name="Rayamajhi N."/>
            <person name="Vargas-Chacoff L."/>
            <person name="Catchen J.M."/>
        </authorList>
    </citation>
    <scope>NUCLEOTIDE SEQUENCE [LARGE SCALE GENOMIC DNA]</scope>
    <source>
        <strain evidence="5">JMC-PN-2008</strain>
    </source>
</reference>
<reference evidence="5 6" key="2">
    <citation type="journal article" date="2023" name="Mol. Biol. Evol.">
        <title>Genomics of Secondarily Temperate Adaptation in the Only Non-Antarctic Icefish.</title>
        <authorList>
            <person name="Rivera-Colon A.G."/>
            <person name="Rayamajhi N."/>
            <person name="Minhas B.F."/>
            <person name="Madrigal G."/>
            <person name="Bilyk K.T."/>
            <person name="Yoon V."/>
            <person name="Hune M."/>
            <person name="Gregory S."/>
            <person name="Cheng C.H.C."/>
            <person name="Catchen J.M."/>
        </authorList>
    </citation>
    <scope>NUCLEOTIDE SEQUENCE [LARGE SCALE GENOMIC DNA]</scope>
    <source>
        <strain evidence="5">JMC-PN-2008</strain>
    </source>
</reference>
<evidence type="ECO:0000313" key="5">
    <source>
        <dbReference type="EMBL" id="KAK5856875.1"/>
    </source>
</evidence>